<comment type="subcellular location">
    <subcellularLocation>
        <location evidence="3">Endoplasmic reticulum membrane</location>
        <topology evidence="3">Peripheral membrane protein</topology>
    </subcellularLocation>
    <subcellularLocation>
        <location evidence="2">Microsome membrane</location>
        <topology evidence="2">Peripheral membrane protein</topology>
    </subcellularLocation>
</comment>
<evidence type="ECO:0000256" key="12">
    <source>
        <dbReference type="ARBA" id="ARBA00023136"/>
    </source>
</evidence>
<keyword evidence="5" id="KW-0349">Heme</keyword>
<evidence type="ECO:0000256" key="6">
    <source>
        <dbReference type="ARBA" id="ARBA00022723"/>
    </source>
</evidence>
<name>A0A482V1N8_ASBVE</name>
<comment type="cofactor">
    <cofactor evidence="1">
        <name>heme</name>
        <dbReference type="ChEBI" id="CHEBI:30413"/>
    </cofactor>
</comment>
<keyword evidence="11" id="KW-0503">Monooxygenase</keyword>
<dbReference type="InterPro" id="IPR036396">
    <property type="entry name" value="Cyt_P450_sf"/>
</dbReference>
<keyword evidence="6" id="KW-0479">Metal-binding</keyword>
<gene>
    <name evidence="13" type="ORF">BDFB_013861</name>
</gene>
<dbReference type="GO" id="GO:0016705">
    <property type="term" value="F:oxidoreductase activity, acting on paired donors, with incorporation or reduction of molecular oxygen"/>
    <property type="evidence" value="ECO:0007669"/>
    <property type="project" value="InterPro"/>
</dbReference>
<organism evidence="13 14">
    <name type="scientific">Asbolus verrucosus</name>
    <name type="common">Desert ironclad beetle</name>
    <dbReference type="NCBI Taxonomy" id="1661398"/>
    <lineage>
        <taxon>Eukaryota</taxon>
        <taxon>Metazoa</taxon>
        <taxon>Ecdysozoa</taxon>
        <taxon>Arthropoda</taxon>
        <taxon>Hexapoda</taxon>
        <taxon>Insecta</taxon>
        <taxon>Pterygota</taxon>
        <taxon>Neoptera</taxon>
        <taxon>Endopterygota</taxon>
        <taxon>Coleoptera</taxon>
        <taxon>Polyphaga</taxon>
        <taxon>Cucujiformia</taxon>
        <taxon>Tenebrionidae</taxon>
        <taxon>Pimeliinae</taxon>
        <taxon>Asbolus</taxon>
    </lineage>
</organism>
<reference evidence="13 14" key="1">
    <citation type="submission" date="2017-03" db="EMBL/GenBank/DDBJ databases">
        <title>Genome of the blue death feigning beetle - Asbolus verrucosus.</title>
        <authorList>
            <person name="Rider S.D."/>
        </authorList>
    </citation>
    <scope>NUCLEOTIDE SEQUENCE [LARGE SCALE GENOMIC DNA]</scope>
    <source>
        <strain evidence="13">Butters</strain>
        <tissue evidence="13">Head and leg muscle</tissue>
    </source>
</reference>
<evidence type="ECO:0000256" key="4">
    <source>
        <dbReference type="ARBA" id="ARBA00010617"/>
    </source>
</evidence>
<evidence type="ECO:0000256" key="2">
    <source>
        <dbReference type="ARBA" id="ARBA00004174"/>
    </source>
</evidence>
<dbReference type="PANTHER" id="PTHR24292">
    <property type="entry name" value="CYTOCHROME P450"/>
    <property type="match status" value="1"/>
</dbReference>
<dbReference type="InterPro" id="IPR050476">
    <property type="entry name" value="Insect_CytP450_Detox"/>
</dbReference>
<dbReference type="GO" id="GO:0020037">
    <property type="term" value="F:heme binding"/>
    <property type="evidence" value="ECO:0007669"/>
    <property type="project" value="InterPro"/>
</dbReference>
<keyword evidence="7" id="KW-0256">Endoplasmic reticulum</keyword>
<evidence type="ECO:0000256" key="8">
    <source>
        <dbReference type="ARBA" id="ARBA00022848"/>
    </source>
</evidence>
<proteinExistence type="inferred from homology"/>
<dbReference type="STRING" id="1661398.A0A482V1N8"/>
<comment type="caution">
    <text evidence="13">The sequence shown here is derived from an EMBL/GenBank/DDBJ whole genome shotgun (WGS) entry which is preliminary data.</text>
</comment>
<feature type="non-terminal residue" evidence="13">
    <location>
        <position position="190"/>
    </location>
</feature>
<keyword evidence="14" id="KW-1185">Reference proteome</keyword>
<keyword evidence="10" id="KW-0408">Iron</keyword>
<evidence type="ECO:0000313" key="14">
    <source>
        <dbReference type="Proteomes" id="UP000292052"/>
    </source>
</evidence>
<dbReference type="InterPro" id="IPR002402">
    <property type="entry name" value="Cyt_P450_E_grp-II"/>
</dbReference>
<dbReference type="AlphaFoldDB" id="A0A482V1N8"/>
<dbReference type="Proteomes" id="UP000292052">
    <property type="component" value="Unassembled WGS sequence"/>
</dbReference>
<accession>A0A482V1N8</accession>
<evidence type="ECO:0000256" key="10">
    <source>
        <dbReference type="ARBA" id="ARBA00023004"/>
    </source>
</evidence>
<dbReference type="SUPFAM" id="SSF48264">
    <property type="entry name" value="Cytochrome P450"/>
    <property type="match status" value="1"/>
</dbReference>
<dbReference type="OrthoDB" id="2789670at2759"/>
<keyword evidence="12" id="KW-0472">Membrane</keyword>
<dbReference type="PRINTS" id="PR00464">
    <property type="entry name" value="EP450II"/>
</dbReference>
<keyword evidence="9" id="KW-0560">Oxidoreductase</keyword>
<dbReference type="GO" id="GO:0005506">
    <property type="term" value="F:iron ion binding"/>
    <property type="evidence" value="ECO:0007669"/>
    <property type="project" value="InterPro"/>
</dbReference>
<dbReference type="InterPro" id="IPR001128">
    <property type="entry name" value="Cyt_P450"/>
</dbReference>
<evidence type="ECO:0000256" key="5">
    <source>
        <dbReference type="ARBA" id="ARBA00022617"/>
    </source>
</evidence>
<evidence type="ECO:0000256" key="1">
    <source>
        <dbReference type="ARBA" id="ARBA00001971"/>
    </source>
</evidence>
<evidence type="ECO:0000256" key="9">
    <source>
        <dbReference type="ARBA" id="ARBA00023002"/>
    </source>
</evidence>
<evidence type="ECO:0000256" key="3">
    <source>
        <dbReference type="ARBA" id="ARBA00004406"/>
    </source>
</evidence>
<comment type="similarity">
    <text evidence="4">Belongs to the cytochrome P450 family.</text>
</comment>
<evidence type="ECO:0000313" key="13">
    <source>
        <dbReference type="EMBL" id="RZB38892.1"/>
    </source>
</evidence>
<dbReference type="PANTHER" id="PTHR24292:SF54">
    <property type="entry name" value="CYP9F3-RELATED"/>
    <property type="match status" value="1"/>
</dbReference>
<dbReference type="EMBL" id="QDEB01132858">
    <property type="protein sequence ID" value="RZB38892.1"/>
    <property type="molecule type" value="Genomic_DNA"/>
</dbReference>
<dbReference type="Gene3D" id="1.10.630.10">
    <property type="entry name" value="Cytochrome P450"/>
    <property type="match status" value="1"/>
</dbReference>
<keyword evidence="8" id="KW-0492">Microsome</keyword>
<sequence length="190" mass="22191">MLWILISIAVIAASYLLLIRPHKYWIKKGVPQSKPFLIFGDNWGPVLRKQSQAEMVQMMYNVSNTRYCGVYQFYLPTLILRDPDLIKQITVKDFDHFVDHRSFVPEDSDPLFAKNLFSLTGQKWRDMRSTLSPTFTSSKMKFMFSLISQNGEQFVKHFLKQNQDIITVEMKDTFTRFTNDVIANTAFGVE</sequence>
<evidence type="ECO:0000256" key="11">
    <source>
        <dbReference type="ARBA" id="ARBA00023033"/>
    </source>
</evidence>
<dbReference type="GO" id="GO:0005789">
    <property type="term" value="C:endoplasmic reticulum membrane"/>
    <property type="evidence" value="ECO:0007669"/>
    <property type="project" value="UniProtKB-SubCell"/>
</dbReference>
<dbReference type="GO" id="GO:0004497">
    <property type="term" value="F:monooxygenase activity"/>
    <property type="evidence" value="ECO:0007669"/>
    <property type="project" value="UniProtKB-KW"/>
</dbReference>
<protein>
    <submittedName>
        <fullName evidence="13">p450 domain containing protein</fullName>
    </submittedName>
</protein>
<evidence type="ECO:0000256" key="7">
    <source>
        <dbReference type="ARBA" id="ARBA00022824"/>
    </source>
</evidence>
<dbReference type="Pfam" id="PF00067">
    <property type="entry name" value="p450"/>
    <property type="match status" value="1"/>
</dbReference>